<evidence type="ECO:0000313" key="4">
    <source>
        <dbReference type="Proteomes" id="UP000002139"/>
    </source>
</evidence>
<sequence>MRAACVALLGALGCQGGNASGGATAGSATPAGSAVPVATGSAAPAAAGSAAPAAAGSASAGAVGSAQAGAGEARDISLTSEDVAKVMNPKRQAPYSGPTGTLRGRVTIKGDPPPDTGLSFPIGKCGEAAATYGRLFRVGQQNGVADALVTVVNYSGYVPEREEAEKVTIHGCAFSKRTVVMSYGQRLEVANLDPLEPYMPNLEGAPFMAVLVAVPQGDPVKFYPPQPGYYHLVDKLPKPFLKAEVFVLKFATHDVTGLDGSYEIKGIPVGKVLTAALLPAIDQDVKREIEIKEGENTLDFELNFDLKKYKEKPHTRPSP</sequence>
<name>A9EX52_SORC5</name>
<dbReference type="HOGENOM" id="CLU_871255_0_0_7"/>
<feature type="signal peptide" evidence="2">
    <location>
        <begin position="1"/>
        <end position="19"/>
    </location>
</feature>
<dbReference type="EMBL" id="AM746676">
    <property type="protein sequence ID" value="CAN94380.1"/>
    <property type="molecule type" value="Genomic_DNA"/>
</dbReference>
<keyword evidence="4" id="KW-1185">Reference proteome</keyword>
<feature type="region of interest" description="Disordered" evidence="1">
    <location>
        <begin position="81"/>
        <end position="115"/>
    </location>
</feature>
<dbReference type="KEGG" id="scl:sce4217"/>
<feature type="chain" id="PRO_5002737580" evidence="2">
    <location>
        <begin position="20"/>
        <end position="319"/>
    </location>
</feature>
<protein>
    <submittedName>
        <fullName evidence="3">Secreted protein</fullName>
    </submittedName>
</protein>
<evidence type="ECO:0000313" key="3">
    <source>
        <dbReference type="EMBL" id="CAN94380.1"/>
    </source>
</evidence>
<proteinExistence type="predicted"/>
<evidence type="ECO:0000256" key="1">
    <source>
        <dbReference type="SAM" id="MobiDB-lite"/>
    </source>
</evidence>
<dbReference type="AlphaFoldDB" id="A9EX52"/>
<keyword evidence="2" id="KW-0732">Signal</keyword>
<organism evidence="3 4">
    <name type="scientific">Sorangium cellulosum (strain So ce56)</name>
    <name type="common">Polyangium cellulosum (strain So ce56)</name>
    <dbReference type="NCBI Taxonomy" id="448385"/>
    <lineage>
        <taxon>Bacteria</taxon>
        <taxon>Pseudomonadati</taxon>
        <taxon>Myxococcota</taxon>
        <taxon>Polyangia</taxon>
        <taxon>Polyangiales</taxon>
        <taxon>Polyangiaceae</taxon>
        <taxon>Sorangium</taxon>
    </lineage>
</organism>
<reference evidence="3 4" key="1">
    <citation type="journal article" date="2007" name="Nat. Biotechnol.">
        <title>Complete genome sequence of the myxobacterium Sorangium cellulosum.</title>
        <authorList>
            <person name="Schneiker S."/>
            <person name="Perlova O."/>
            <person name="Kaiser O."/>
            <person name="Gerth K."/>
            <person name="Alici A."/>
            <person name="Altmeyer M.O."/>
            <person name="Bartels D."/>
            <person name="Bekel T."/>
            <person name="Beyer S."/>
            <person name="Bode E."/>
            <person name="Bode H.B."/>
            <person name="Bolten C.J."/>
            <person name="Choudhuri J.V."/>
            <person name="Doss S."/>
            <person name="Elnakady Y.A."/>
            <person name="Frank B."/>
            <person name="Gaigalat L."/>
            <person name="Goesmann A."/>
            <person name="Groeger C."/>
            <person name="Gross F."/>
            <person name="Jelsbak L."/>
            <person name="Jelsbak L."/>
            <person name="Kalinowski J."/>
            <person name="Kegler C."/>
            <person name="Knauber T."/>
            <person name="Konietzny S."/>
            <person name="Kopp M."/>
            <person name="Krause L."/>
            <person name="Krug D."/>
            <person name="Linke B."/>
            <person name="Mahmud T."/>
            <person name="Martinez-Arias R."/>
            <person name="McHardy A.C."/>
            <person name="Merai M."/>
            <person name="Meyer F."/>
            <person name="Mormann S."/>
            <person name="Munoz-Dorado J."/>
            <person name="Perez J."/>
            <person name="Pradella S."/>
            <person name="Rachid S."/>
            <person name="Raddatz G."/>
            <person name="Rosenau F."/>
            <person name="Rueckert C."/>
            <person name="Sasse F."/>
            <person name="Scharfe M."/>
            <person name="Schuster S.C."/>
            <person name="Suen G."/>
            <person name="Treuner-Lange A."/>
            <person name="Velicer G.J."/>
            <person name="Vorholter F.-J."/>
            <person name="Weissman K.J."/>
            <person name="Welch R.D."/>
            <person name="Wenzel S.C."/>
            <person name="Whitworth D.E."/>
            <person name="Wilhelm S."/>
            <person name="Wittmann C."/>
            <person name="Bloecker H."/>
            <person name="Puehler A."/>
            <person name="Mueller R."/>
        </authorList>
    </citation>
    <scope>NUCLEOTIDE SEQUENCE [LARGE SCALE GENOMIC DNA]</scope>
    <source>
        <strain evidence="4">So ce56</strain>
    </source>
</reference>
<gene>
    <name evidence="3" type="ordered locus">sce4217</name>
</gene>
<dbReference type="Proteomes" id="UP000002139">
    <property type="component" value="Chromosome"/>
</dbReference>
<evidence type="ECO:0000256" key="2">
    <source>
        <dbReference type="SAM" id="SignalP"/>
    </source>
</evidence>
<dbReference type="STRING" id="448385.sce4217"/>
<accession>A9EX52</accession>